<gene>
    <name evidence="1" type="ORF">HPB48_026969</name>
</gene>
<evidence type="ECO:0000313" key="1">
    <source>
        <dbReference type="EMBL" id="KAH9384938.1"/>
    </source>
</evidence>
<dbReference type="VEuPathDB" id="VectorBase:HLOH_044232"/>
<proteinExistence type="predicted"/>
<comment type="caution">
    <text evidence="1">The sequence shown here is derived from an EMBL/GenBank/DDBJ whole genome shotgun (WGS) entry which is preliminary data.</text>
</comment>
<keyword evidence="2" id="KW-1185">Reference proteome</keyword>
<dbReference type="AlphaFoldDB" id="A0A9J6HCT5"/>
<accession>A0A9J6HCT5</accession>
<dbReference type="Proteomes" id="UP000821853">
    <property type="component" value="Unassembled WGS sequence"/>
</dbReference>
<name>A0A9J6HCT5_HAELO</name>
<reference evidence="1 2" key="1">
    <citation type="journal article" date="2020" name="Cell">
        <title>Large-Scale Comparative Analyses of Tick Genomes Elucidate Their Genetic Diversity and Vector Capacities.</title>
        <authorList>
            <consortium name="Tick Genome and Microbiome Consortium (TIGMIC)"/>
            <person name="Jia N."/>
            <person name="Wang J."/>
            <person name="Shi W."/>
            <person name="Du L."/>
            <person name="Sun Y."/>
            <person name="Zhan W."/>
            <person name="Jiang J.F."/>
            <person name="Wang Q."/>
            <person name="Zhang B."/>
            <person name="Ji P."/>
            <person name="Bell-Sakyi L."/>
            <person name="Cui X.M."/>
            <person name="Yuan T.T."/>
            <person name="Jiang B.G."/>
            <person name="Yang W.F."/>
            <person name="Lam T.T."/>
            <person name="Chang Q.C."/>
            <person name="Ding S.J."/>
            <person name="Wang X.J."/>
            <person name="Zhu J.G."/>
            <person name="Ruan X.D."/>
            <person name="Zhao L."/>
            <person name="Wei J.T."/>
            <person name="Ye R.Z."/>
            <person name="Que T.C."/>
            <person name="Du C.H."/>
            <person name="Zhou Y.H."/>
            <person name="Cheng J.X."/>
            <person name="Dai P.F."/>
            <person name="Guo W.B."/>
            <person name="Han X.H."/>
            <person name="Huang E.J."/>
            <person name="Li L.F."/>
            <person name="Wei W."/>
            <person name="Gao Y.C."/>
            <person name="Liu J.Z."/>
            <person name="Shao H.Z."/>
            <person name="Wang X."/>
            <person name="Wang C.C."/>
            <person name="Yang T.C."/>
            <person name="Huo Q.B."/>
            <person name="Li W."/>
            <person name="Chen H.Y."/>
            <person name="Chen S.E."/>
            <person name="Zhou L.G."/>
            <person name="Ni X.B."/>
            <person name="Tian J.H."/>
            <person name="Sheng Y."/>
            <person name="Liu T."/>
            <person name="Pan Y.S."/>
            <person name="Xia L.Y."/>
            <person name="Li J."/>
            <person name="Zhao F."/>
            <person name="Cao W.C."/>
        </authorList>
    </citation>
    <scope>NUCLEOTIDE SEQUENCE [LARGE SCALE GENOMIC DNA]</scope>
    <source>
        <strain evidence="1">HaeL-2018</strain>
    </source>
</reference>
<sequence length="104" mass="11717">MTWTLAPTPVLGSSLVPPRQATYSTLVLKFLDNTNLSALDFAHLCHAILRTAAFTKLVRNDNFIKLRASKYLLAIDAYRRTDVQEIISMQEVPINGKYHGVRLT</sequence>
<protein>
    <submittedName>
        <fullName evidence="1">Uncharacterized protein</fullName>
    </submittedName>
</protein>
<dbReference type="EMBL" id="JABSTR010003511">
    <property type="protein sequence ID" value="KAH9384938.1"/>
    <property type="molecule type" value="Genomic_DNA"/>
</dbReference>
<organism evidence="1 2">
    <name type="scientific">Haemaphysalis longicornis</name>
    <name type="common">Bush tick</name>
    <dbReference type="NCBI Taxonomy" id="44386"/>
    <lineage>
        <taxon>Eukaryota</taxon>
        <taxon>Metazoa</taxon>
        <taxon>Ecdysozoa</taxon>
        <taxon>Arthropoda</taxon>
        <taxon>Chelicerata</taxon>
        <taxon>Arachnida</taxon>
        <taxon>Acari</taxon>
        <taxon>Parasitiformes</taxon>
        <taxon>Ixodida</taxon>
        <taxon>Ixodoidea</taxon>
        <taxon>Ixodidae</taxon>
        <taxon>Haemaphysalinae</taxon>
        <taxon>Haemaphysalis</taxon>
    </lineage>
</organism>
<evidence type="ECO:0000313" key="2">
    <source>
        <dbReference type="Proteomes" id="UP000821853"/>
    </source>
</evidence>